<dbReference type="Proteomes" id="UP000230605">
    <property type="component" value="Chromosome 7"/>
</dbReference>
<evidence type="ECO:0000313" key="3">
    <source>
        <dbReference type="Proteomes" id="UP000230605"/>
    </source>
</evidence>
<reference evidence="2 3" key="1">
    <citation type="submission" date="2015-10" db="EMBL/GenBank/DDBJ databases">
        <title>The cercosporin biosynthetic gene cluster was horizontally transferred to several fungal lineages and shown to be expanded in Cercospora beticola based on microsynteny with recipient genomes.</title>
        <authorList>
            <person name="De Jonge R."/>
            <person name="Ebert M.K."/>
            <person name="Suttle J.C."/>
            <person name="Jurick Ii W.M."/>
            <person name="Secor G.A."/>
            <person name="Thomma B.P."/>
            <person name="Van De Peer Y."/>
            <person name="Bolton M.D."/>
        </authorList>
    </citation>
    <scope>NUCLEOTIDE SEQUENCE [LARGE SCALE GENOMIC DNA]</scope>
    <source>
        <strain evidence="2 3">09-40</strain>
    </source>
</reference>
<evidence type="ECO:0000313" key="2">
    <source>
        <dbReference type="EMBL" id="PIA92062.1"/>
    </source>
</evidence>
<feature type="compositionally biased region" description="Basic and acidic residues" evidence="1">
    <location>
        <begin position="280"/>
        <end position="289"/>
    </location>
</feature>
<gene>
    <name evidence="2" type="ORF">CB0940_09226</name>
</gene>
<feature type="compositionally biased region" description="Polar residues" evidence="1">
    <location>
        <begin position="266"/>
        <end position="276"/>
    </location>
</feature>
<proteinExistence type="predicted"/>
<accession>A0A2G5HIM1</accession>
<dbReference type="AlphaFoldDB" id="A0A2G5HIM1"/>
<dbReference type="OrthoDB" id="3650286at2759"/>
<evidence type="ECO:0000256" key="1">
    <source>
        <dbReference type="SAM" id="MobiDB-lite"/>
    </source>
</evidence>
<protein>
    <submittedName>
        <fullName evidence="2">Uncharacterized protein</fullName>
    </submittedName>
</protein>
<feature type="region of interest" description="Disordered" evidence="1">
    <location>
        <begin position="258"/>
        <end position="289"/>
    </location>
</feature>
<sequence>MAADTNTMPPPDYTGDAASRVFAVPELLEHILFLAVTTQRIENPDYDEPGPLKMWPMAGCAIVSEGCVCLFQIQRVSRAFRHTIHGSVKLKRLMFLAPQENSKLLSDRSEPEPGMELHQPLTSLLSMMCLTEIEEAMVIEEVDITDGNYTWHAFIYSELLSVSETPYDRALGELPKGWRNPEASWKKIRICNAKVPCALNFRVEGEFQEDDEAPPFNITFRFEEDDTLDHAFNLLEGLLTVLSKYRDKKIAMDNDQRAEEDLLHDTPQSEQSSQKAMTAMEKRHDKKRLQLERAFDRALKRRTAKIQESKSSH</sequence>
<organism evidence="2 3">
    <name type="scientific">Cercospora beticola</name>
    <name type="common">Sugarbeet leaf spot fungus</name>
    <dbReference type="NCBI Taxonomy" id="122368"/>
    <lineage>
        <taxon>Eukaryota</taxon>
        <taxon>Fungi</taxon>
        <taxon>Dikarya</taxon>
        <taxon>Ascomycota</taxon>
        <taxon>Pezizomycotina</taxon>
        <taxon>Dothideomycetes</taxon>
        <taxon>Dothideomycetidae</taxon>
        <taxon>Mycosphaerellales</taxon>
        <taxon>Mycosphaerellaceae</taxon>
        <taxon>Cercospora</taxon>
    </lineage>
</organism>
<dbReference type="EMBL" id="LKMD01000106">
    <property type="protein sequence ID" value="PIA92062.1"/>
    <property type="molecule type" value="Genomic_DNA"/>
</dbReference>
<name>A0A2G5HIM1_CERBT</name>
<comment type="caution">
    <text evidence="2">The sequence shown here is derived from an EMBL/GenBank/DDBJ whole genome shotgun (WGS) entry which is preliminary data.</text>
</comment>